<dbReference type="PANTHER" id="PTHR32060">
    <property type="entry name" value="TAIL-SPECIFIC PROTEASE"/>
    <property type="match status" value="1"/>
</dbReference>
<dbReference type="SUPFAM" id="SSF50156">
    <property type="entry name" value="PDZ domain-like"/>
    <property type="match status" value="1"/>
</dbReference>
<dbReference type="CDD" id="cd07560">
    <property type="entry name" value="Peptidase_S41_CPP"/>
    <property type="match status" value="1"/>
</dbReference>
<dbReference type="Pfam" id="PF03572">
    <property type="entry name" value="Peptidase_S41"/>
    <property type="match status" value="1"/>
</dbReference>
<dbReference type="Proteomes" id="UP000823617">
    <property type="component" value="Unassembled WGS sequence"/>
</dbReference>
<sequence>MKKESLAVALFGVIIGVLATITVIRVVDRNVRFDGDYNRWRKLNLILEQVQENYVDTIDMEKMTDAAVVAALAELDPHSVYLPPVVLEASETELAGNFDGIGIQFNVPNDTAIVLNVIPGGPSEKAGLMQGDRIIKVDDRNIAGTKTPQDTMVSLMKGPSDTKVKIEVSRDGSMIPFEITRGKIPVHCVDAAFMIDDTTGYIRLSKFTRTTYEEFSAASDKLLGQGMRRLIFDLRGNTGGYFDQAFLLCNEFLPKDALIVYMEGLHRPRRDFKADGKGKLQDISLSVLTDESTASSSEIFAGAMQDNDRGVIVGRRTYGKGLVQEPVNFTDGSGIRLTVARFYTPSGRCIQKPYSKDYAYDIYERYVHGEFIDADSMKIDKSIEYHTAGGRAVYGGGGIVPDLFVPMDTTRATDFYLKCNRKATQMRYASSVFDRYKSQLSAIDDFGRLEAYLDSLDLGNGFLGYAAKTDGIRPSGGEWEKSKEYMLPQIYALVGRYSKLDDEAFYRFYLAIDETIKAAYQASSEVQVPVDASVSPADAE</sequence>
<evidence type="ECO:0000313" key="8">
    <source>
        <dbReference type="Proteomes" id="UP000823617"/>
    </source>
</evidence>
<protein>
    <submittedName>
        <fullName evidence="7">PDZ domain-containing protein</fullName>
    </submittedName>
</protein>
<dbReference type="PANTHER" id="PTHR32060:SF30">
    <property type="entry name" value="CARBOXY-TERMINAL PROCESSING PROTEASE CTPA"/>
    <property type="match status" value="1"/>
</dbReference>
<comment type="similarity">
    <text evidence="1 5">Belongs to the peptidase S41A family.</text>
</comment>
<dbReference type="InterPro" id="IPR001478">
    <property type="entry name" value="PDZ"/>
</dbReference>
<evidence type="ECO:0000256" key="5">
    <source>
        <dbReference type="RuleBase" id="RU004404"/>
    </source>
</evidence>
<evidence type="ECO:0000256" key="2">
    <source>
        <dbReference type="ARBA" id="ARBA00022670"/>
    </source>
</evidence>
<dbReference type="GO" id="GO:0008236">
    <property type="term" value="F:serine-type peptidase activity"/>
    <property type="evidence" value="ECO:0007669"/>
    <property type="project" value="UniProtKB-KW"/>
</dbReference>
<dbReference type="InterPro" id="IPR029045">
    <property type="entry name" value="ClpP/crotonase-like_dom_sf"/>
</dbReference>
<dbReference type="Gene3D" id="3.30.750.44">
    <property type="match status" value="1"/>
</dbReference>
<evidence type="ECO:0000259" key="6">
    <source>
        <dbReference type="PROSITE" id="PS50106"/>
    </source>
</evidence>
<organism evidence="7 8">
    <name type="scientific">Candidatus Cryptobacteroides intestinigallinarum</name>
    <dbReference type="NCBI Taxonomy" id="2840767"/>
    <lineage>
        <taxon>Bacteria</taxon>
        <taxon>Pseudomonadati</taxon>
        <taxon>Bacteroidota</taxon>
        <taxon>Bacteroidia</taxon>
        <taxon>Bacteroidales</taxon>
        <taxon>Candidatus Cryptobacteroides</taxon>
    </lineage>
</organism>
<dbReference type="SMART" id="SM00245">
    <property type="entry name" value="TSPc"/>
    <property type="match status" value="1"/>
</dbReference>
<keyword evidence="4 5" id="KW-0720">Serine protease</keyword>
<feature type="domain" description="PDZ" evidence="6">
    <location>
        <begin position="84"/>
        <end position="170"/>
    </location>
</feature>
<dbReference type="Gene3D" id="3.90.226.10">
    <property type="entry name" value="2-enoyl-CoA Hydratase, Chain A, domain 1"/>
    <property type="match status" value="1"/>
</dbReference>
<dbReference type="Gene3D" id="2.30.42.10">
    <property type="match status" value="1"/>
</dbReference>
<dbReference type="PROSITE" id="PS50106">
    <property type="entry name" value="PDZ"/>
    <property type="match status" value="1"/>
</dbReference>
<keyword evidence="2 5" id="KW-0645">Protease</keyword>
<evidence type="ECO:0000256" key="1">
    <source>
        <dbReference type="ARBA" id="ARBA00009179"/>
    </source>
</evidence>
<dbReference type="SMART" id="SM00228">
    <property type="entry name" value="PDZ"/>
    <property type="match status" value="1"/>
</dbReference>
<evidence type="ECO:0000256" key="3">
    <source>
        <dbReference type="ARBA" id="ARBA00022801"/>
    </source>
</evidence>
<dbReference type="GO" id="GO:0006508">
    <property type="term" value="P:proteolysis"/>
    <property type="evidence" value="ECO:0007669"/>
    <property type="project" value="UniProtKB-KW"/>
</dbReference>
<gene>
    <name evidence="7" type="ORF">IAC08_01015</name>
</gene>
<dbReference type="InterPro" id="IPR005151">
    <property type="entry name" value="Tail-specific_protease"/>
</dbReference>
<dbReference type="GO" id="GO:0004175">
    <property type="term" value="F:endopeptidase activity"/>
    <property type="evidence" value="ECO:0007669"/>
    <property type="project" value="TreeGrafter"/>
</dbReference>
<name>A0A9D9HJH9_9BACT</name>
<dbReference type="GO" id="GO:0030288">
    <property type="term" value="C:outer membrane-bounded periplasmic space"/>
    <property type="evidence" value="ECO:0007669"/>
    <property type="project" value="TreeGrafter"/>
</dbReference>
<dbReference type="InterPro" id="IPR004447">
    <property type="entry name" value="Peptidase_S41A"/>
</dbReference>
<dbReference type="Pfam" id="PF13180">
    <property type="entry name" value="PDZ_2"/>
    <property type="match status" value="1"/>
</dbReference>
<accession>A0A9D9HJH9</accession>
<comment type="caution">
    <text evidence="7">The sequence shown here is derived from an EMBL/GenBank/DDBJ whole genome shotgun (WGS) entry which is preliminary data.</text>
</comment>
<dbReference type="CDD" id="cd06782">
    <property type="entry name" value="cpPDZ_CPP-like"/>
    <property type="match status" value="1"/>
</dbReference>
<proteinExistence type="inferred from homology"/>
<dbReference type="NCBIfam" id="TIGR00225">
    <property type="entry name" value="prc"/>
    <property type="match status" value="1"/>
</dbReference>
<evidence type="ECO:0000313" key="7">
    <source>
        <dbReference type="EMBL" id="MBO8454971.1"/>
    </source>
</evidence>
<dbReference type="SUPFAM" id="SSF52096">
    <property type="entry name" value="ClpP/crotonase"/>
    <property type="match status" value="1"/>
</dbReference>
<dbReference type="EMBL" id="JADIMK010000008">
    <property type="protein sequence ID" value="MBO8454971.1"/>
    <property type="molecule type" value="Genomic_DNA"/>
</dbReference>
<dbReference type="InterPro" id="IPR036034">
    <property type="entry name" value="PDZ_sf"/>
</dbReference>
<evidence type="ECO:0000256" key="4">
    <source>
        <dbReference type="ARBA" id="ARBA00022825"/>
    </source>
</evidence>
<dbReference type="GO" id="GO:0007165">
    <property type="term" value="P:signal transduction"/>
    <property type="evidence" value="ECO:0007669"/>
    <property type="project" value="TreeGrafter"/>
</dbReference>
<keyword evidence="3 5" id="KW-0378">Hydrolase</keyword>
<reference evidence="7" key="2">
    <citation type="journal article" date="2021" name="PeerJ">
        <title>Extensive microbial diversity within the chicken gut microbiome revealed by metagenomics and culture.</title>
        <authorList>
            <person name="Gilroy R."/>
            <person name="Ravi A."/>
            <person name="Getino M."/>
            <person name="Pursley I."/>
            <person name="Horton D.L."/>
            <person name="Alikhan N.F."/>
            <person name="Baker D."/>
            <person name="Gharbi K."/>
            <person name="Hall N."/>
            <person name="Watson M."/>
            <person name="Adriaenssens E.M."/>
            <person name="Foster-Nyarko E."/>
            <person name="Jarju S."/>
            <person name="Secka A."/>
            <person name="Antonio M."/>
            <person name="Oren A."/>
            <person name="Chaudhuri R.R."/>
            <person name="La Ragione R."/>
            <person name="Hildebrand F."/>
            <person name="Pallen M.J."/>
        </authorList>
    </citation>
    <scope>NUCLEOTIDE SEQUENCE</scope>
    <source>
        <strain evidence="7">B1-3475</strain>
    </source>
</reference>
<reference evidence="7" key="1">
    <citation type="submission" date="2020-10" db="EMBL/GenBank/DDBJ databases">
        <authorList>
            <person name="Gilroy R."/>
        </authorList>
    </citation>
    <scope>NUCLEOTIDE SEQUENCE</scope>
    <source>
        <strain evidence="7">B1-3475</strain>
    </source>
</reference>
<dbReference type="AlphaFoldDB" id="A0A9D9HJH9"/>